<gene>
    <name evidence="1" type="ORF">D3P05_14895</name>
</gene>
<reference evidence="2" key="1">
    <citation type="submission" date="2018-09" db="EMBL/GenBank/DDBJ databases">
        <title>Paracoccus onubensis nov. sp. a moderate halophilic bacterium isolated from Gruta de las Maravillas (Aracena, Spain).</title>
        <authorList>
            <person name="Jurado V."/>
            <person name="Gutierrez-Patricio S."/>
            <person name="Gonzalez-Pimentel J.L."/>
            <person name="Miller A.Z."/>
            <person name="Laiz L."/>
            <person name="Saiz-Jimenez C."/>
        </authorList>
    </citation>
    <scope>NUCLEOTIDE SEQUENCE [LARGE SCALE GENOMIC DNA]</scope>
    <source>
        <strain evidence="2">DSM 26381</strain>
    </source>
</reference>
<evidence type="ECO:0000313" key="2">
    <source>
        <dbReference type="Proteomes" id="UP000283587"/>
    </source>
</evidence>
<dbReference type="AlphaFoldDB" id="A0A419A4F4"/>
<accession>A0A419A4F4</accession>
<dbReference type="RefSeq" id="WP_119899002.1">
    <property type="nucleotide sequence ID" value="NZ_QNRC01000005.1"/>
</dbReference>
<sequence length="329" mass="34078">MTRAATDDAHDAGHQLRDLVAHVRRLLPYDERTPAGFEEPTVRIARPAAAMHGLRLTAALPSLLDADGRITVAPASSRSAGDVLTLVDAVASHSRVVQAGAHILAEPQSVAAQTGTGVPAMQQVSVGMQIFSPAPFALVDDPDADVSPDEAALSDLSDIMAEGRIERPEDLRNLGFRVTLTRRQIRDMDEATLMGAIVHSISMGVARAVDAELLAALAAVVDAAETAGQRISFAAATGLRFDELRAIVGTSGIGAAGDRGNLFVDGIPAALSGDLAGTLIGAWDRFAVALGGQITLLVKRTSGAGDVEITAWAAMKAVIPDAGYAWAAV</sequence>
<comment type="caution">
    <text evidence="1">The sequence shown here is derived from an EMBL/GenBank/DDBJ whole genome shotgun (WGS) entry which is preliminary data.</text>
</comment>
<proteinExistence type="predicted"/>
<keyword evidence="2" id="KW-1185">Reference proteome</keyword>
<dbReference type="EMBL" id="QZEW01000066">
    <property type="protein sequence ID" value="RJL09430.1"/>
    <property type="molecule type" value="Genomic_DNA"/>
</dbReference>
<evidence type="ECO:0008006" key="3">
    <source>
        <dbReference type="Google" id="ProtNLM"/>
    </source>
</evidence>
<name>A0A419A4F4_9RHOB</name>
<evidence type="ECO:0000313" key="1">
    <source>
        <dbReference type="EMBL" id="RJL09430.1"/>
    </source>
</evidence>
<organism evidence="1 2">
    <name type="scientific">Paracoccus siganidrum</name>
    <dbReference type="NCBI Taxonomy" id="1276757"/>
    <lineage>
        <taxon>Bacteria</taxon>
        <taxon>Pseudomonadati</taxon>
        <taxon>Pseudomonadota</taxon>
        <taxon>Alphaproteobacteria</taxon>
        <taxon>Rhodobacterales</taxon>
        <taxon>Paracoccaceae</taxon>
        <taxon>Paracoccus</taxon>
    </lineage>
</organism>
<dbReference type="Proteomes" id="UP000283587">
    <property type="component" value="Unassembled WGS sequence"/>
</dbReference>
<dbReference type="OrthoDB" id="9098994at2"/>
<protein>
    <recommendedName>
        <fullName evidence="3">Phage major capsid protein</fullName>
    </recommendedName>
</protein>